<dbReference type="HOGENOM" id="CLU_1181168_0_0_1"/>
<proteinExistence type="predicted"/>
<name>R7UXK3_CAPTE</name>
<dbReference type="EnsemblMetazoa" id="CapteT215619">
    <property type="protein sequence ID" value="CapteP215619"/>
    <property type="gene ID" value="CapteG215619"/>
</dbReference>
<dbReference type="EMBL" id="KB297016">
    <property type="protein sequence ID" value="ELU11064.1"/>
    <property type="molecule type" value="Genomic_DNA"/>
</dbReference>
<reference evidence="1 3" key="2">
    <citation type="journal article" date="2013" name="Nature">
        <title>Insights into bilaterian evolution from three spiralian genomes.</title>
        <authorList>
            <person name="Simakov O."/>
            <person name="Marletaz F."/>
            <person name="Cho S.J."/>
            <person name="Edsinger-Gonzales E."/>
            <person name="Havlak P."/>
            <person name="Hellsten U."/>
            <person name="Kuo D.H."/>
            <person name="Larsson T."/>
            <person name="Lv J."/>
            <person name="Arendt D."/>
            <person name="Savage R."/>
            <person name="Osoegawa K."/>
            <person name="de Jong P."/>
            <person name="Grimwood J."/>
            <person name="Chapman J.A."/>
            <person name="Shapiro H."/>
            <person name="Aerts A."/>
            <person name="Otillar R.P."/>
            <person name="Terry A.Y."/>
            <person name="Boore J.L."/>
            <person name="Grigoriev I.V."/>
            <person name="Lindberg D.R."/>
            <person name="Seaver E.C."/>
            <person name="Weisblat D.A."/>
            <person name="Putnam N.H."/>
            <person name="Rokhsar D.S."/>
        </authorList>
    </citation>
    <scope>NUCLEOTIDE SEQUENCE</scope>
    <source>
        <strain evidence="1 3">I ESC-2004</strain>
    </source>
</reference>
<dbReference type="Proteomes" id="UP000014760">
    <property type="component" value="Unassembled WGS sequence"/>
</dbReference>
<accession>R7UXK3</accession>
<keyword evidence="3" id="KW-1185">Reference proteome</keyword>
<protein>
    <submittedName>
        <fullName evidence="1 2">Uncharacterized protein</fullName>
    </submittedName>
</protein>
<dbReference type="AlphaFoldDB" id="R7UXK3"/>
<dbReference type="EMBL" id="AMQN01005875">
    <property type="status" value="NOT_ANNOTATED_CDS"/>
    <property type="molecule type" value="Genomic_DNA"/>
</dbReference>
<evidence type="ECO:0000313" key="1">
    <source>
        <dbReference type="EMBL" id="ELU11064.1"/>
    </source>
</evidence>
<reference evidence="2" key="3">
    <citation type="submission" date="2015-06" db="UniProtKB">
        <authorList>
            <consortium name="EnsemblMetazoa"/>
        </authorList>
    </citation>
    <scope>IDENTIFICATION</scope>
</reference>
<organism evidence="1">
    <name type="scientific">Capitella teleta</name>
    <name type="common">Polychaete worm</name>
    <dbReference type="NCBI Taxonomy" id="283909"/>
    <lineage>
        <taxon>Eukaryota</taxon>
        <taxon>Metazoa</taxon>
        <taxon>Spiralia</taxon>
        <taxon>Lophotrochozoa</taxon>
        <taxon>Annelida</taxon>
        <taxon>Polychaeta</taxon>
        <taxon>Sedentaria</taxon>
        <taxon>Scolecida</taxon>
        <taxon>Capitellidae</taxon>
        <taxon>Capitella</taxon>
    </lineage>
</organism>
<sequence length="235" mass="26769">MTPMNESMCGYSEVVWSQVLSRLFTGSQVGDRNLHQARPSELKISNNYRFLPGYGHSTYKQAIEDHAKMFFSDVTSCVLANIMKNLFPESHILPPKKRGFICGLVKRPQEPEHEDRNILSALEDIMMGKCNIKTAGSVHGVEESRLVEILVWKYNITPAFEKSSVNYGGESITNAIYYNYTNASSDSATSSNGFLDCQTISPEKRGFFCGLIRRPEVKGETAWERETKEHWRHFR</sequence>
<reference evidence="3" key="1">
    <citation type="submission" date="2012-12" db="EMBL/GenBank/DDBJ databases">
        <authorList>
            <person name="Hellsten U."/>
            <person name="Grimwood J."/>
            <person name="Chapman J.A."/>
            <person name="Shapiro H."/>
            <person name="Aerts A."/>
            <person name="Otillar R.P."/>
            <person name="Terry A.Y."/>
            <person name="Boore J.L."/>
            <person name="Simakov O."/>
            <person name="Marletaz F."/>
            <person name="Cho S.-J."/>
            <person name="Edsinger-Gonzales E."/>
            <person name="Havlak P."/>
            <person name="Kuo D.-H."/>
            <person name="Larsson T."/>
            <person name="Lv J."/>
            <person name="Arendt D."/>
            <person name="Savage R."/>
            <person name="Osoegawa K."/>
            <person name="de Jong P."/>
            <person name="Lindberg D.R."/>
            <person name="Seaver E.C."/>
            <person name="Weisblat D.A."/>
            <person name="Putnam N.H."/>
            <person name="Grigoriev I.V."/>
            <person name="Rokhsar D.S."/>
        </authorList>
    </citation>
    <scope>NUCLEOTIDE SEQUENCE</scope>
    <source>
        <strain evidence="3">I ESC-2004</strain>
    </source>
</reference>
<evidence type="ECO:0000313" key="3">
    <source>
        <dbReference type="Proteomes" id="UP000014760"/>
    </source>
</evidence>
<gene>
    <name evidence="1" type="ORF">CAPTEDRAFT_215619</name>
</gene>
<evidence type="ECO:0000313" key="2">
    <source>
        <dbReference type="EnsemblMetazoa" id="CapteP215619"/>
    </source>
</evidence>